<dbReference type="Gene3D" id="3.40.50.300">
    <property type="entry name" value="P-loop containing nucleotide triphosphate hydrolases"/>
    <property type="match status" value="1"/>
</dbReference>
<accession>A0A1F8ECJ3</accession>
<dbReference type="GO" id="GO:0005524">
    <property type="term" value="F:ATP binding"/>
    <property type="evidence" value="ECO:0007669"/>
    <property type="project" value="InterPro"/>
</dbReference>
<reference evidence="2 3" key="1">
    <citation type="journal article" date="2016" name="Nat. Commun.">
        <title>Thousands of microbial genomes shed light on interconnected biogeochemical processes in an aquifer system.</title>
        <authorList>
            <person name="Anantharaman K."/>
            <person name="Brown C.T."/>
            <person name="Hug L.A."/>
            <person name="Sharon I."/>
            <person name="Castelle C.J."/>
            <person name="Probst A.J."/>
            <person name="Thomas B.C."/>
            <person name="Singh A."/>
            <person name="Wilkins M.J."/>
            <person name="Karaoz U."/>
            <person name="Brodie E.L."/>
            <person name="Williams K.H."/>
            <person name="Hubbard S.S."/>
            <person name="Banfield J.F."/>
        </authorList>
    </citation>
    <scope>NUCLEOTIDE SEQUENCE [LARGE SCALE GENOMIC DNA]</scope>
</reference>
<sequence length="174" mass="19937">MDKFADKKVFIYGVPGSGKTYLSQKIANDLNLPLFEADTLKEPLRRLTTKEESPFLFLGTNQAFSQFGKLNTENVARGLKAVRRALSDAVNKEIQGRDKVVVEGAFLDPNLLKNDGKLILIITSSEKQHRDQFFKNRKENQENLEEFKAARINQEFLIKEAQNLNVEIMENEKF</sequence>
<evidence type="ECO:0000313" key="2">
    <source>
        <dbReference type="EMBL" id="OGM98621.1"/>
    </source>
</evidence>
<evidence type="ECO:0000313" key="3">
    <source>
        <dbReference type="Proteomes" id="UP000176893"/>
    </source>
</evidence>
<gene>
    <name evidence="2" type="ORF">A2649_00275</name>
</gene>
<dbReference type="Proteomes" id="UP000176893">
    <property type="component" value="Unassembled WGS sequence"/>
</dbReference>
<evidence type="ECO:0000259" key="1">
    <source>
        <dbReference type="Pfam" id="PF00004"/>
    </source>
</evidence>
<proteinExistence type="predicted"/>
<feature type="domain" description="ATPase AAA-type core" evidence="1">
    <location>
        <begin position="10"/>
        <end position="39"/>
    </location>
</feature>
<dbReference type="InterPro" id="IPR027417">
    <property type="entry name" value="P-loop_NTPase"/>
</dbReference>
<dbReference type="Pfam" id="PF00004">
    <property type="entry name" value="AAA"/>
    <property type="match status" value="1"/>
</dbReference>
<protein>
    <recommendedName>
        <fullName evidence="1">ATPase AAA-type core domain-containing protein</fullName>
    </recommendedName>
</protein>
<dbReference type="SUPFAM" id="SSF52540">
    <property type="entry name" value="P-loop containing nucleoside triphosphate hydrolases"/>
    <property type="match status" value="1"/>
</dbReference>
<dbReference type="AlphaFoldDB" id="A0A1F8ECJ3"/>
<dbReference type="InterPro" id="IPR003959">
    <property type="entry name" value="ATPase_AAA_core"/>
</dbReference>
<dbReference type="STRING" id="1802661.A2649_00275"/>
<dbReference type="EMBL" id="MGJB01000012">
    <property type="protein sequence ID" value="OGM98621.1"/>
    <property type="molecule type" value="Genomic_DNA"/>
</dbReference>
<organism evidence="2 3">
    <name type="scientific">Candidatus Yanofskybacteria bacterium RIFCSPHIGHO2_01_FULL_41_26</name>
    <dbReference type="NCBI Taxonomy" id="1802661"/>
    <lineage>
        <taxon>Bacteria</taxon>
        <taxon>Candidatus Yanofskyibacteriota</taxon>
    </lineage>
</organism>
<name>A0A1F8ECJ3_9BACT</name>
<dbReference type="GO" id="GO:0016887">
    <property type="term" value="F:ATP hydrolysis activity"/>
    <property type="evidence" value="ECO:0007669"/>
    <property type="project" value="InterPro"/>
</dbReference>
<comment type="caution">
    <text evidence="2">The sequence shown here is derived from an EMBL/GenBank/DDBJ whole genome shotgun (WGS) entry which is preliminary data.</text>
</comment>